<dbReference type="EMBL" id="FNDX01000001">
    <property type="protein sequence ID" value="SDH80129.1"/>
    <property type="molecule type" value="Genomic_DNA"/>
</dbReference>
<proteinExistence type="predicted"/>
<keyword evidence="3" id="KW-0804">Transcription</keyword>
<accession>A0A1G8FDQ5</accession>
<keyword evidence="6" id="KW-1185">Reference proteome</keyword>
<dbReference type="STRING" id="1174501.SAMN05216192_101210"/>
<evidence type="ECO:0000256" key="2">
    <source>
        <dbReference type="ARBA" id="ARBA00023125"/>
    </source>
</evidence>
<dbReference type="Proteomes" id="UP000199050">
    <property type="component" value="Unassembled WGS sequence"/>
</dbReference>
<dbReference type="InterPro" id="IPR009057">
    <property type="entry name" value="Homeodomain-like_sf"/>
</dbReference>
<dbReference type="PANTHER" id="PTHR43280:SF34">
    <property type="entry name" value="ARAC-FAMILY TRANSCRIPTIONAL REGULATOR"/>
    <property type="match status" value="1"/>
</dbReference>
<evidence type="ECO:0000256" key="1">
    <source>
        <dbReference type="ARBA" id="ARBA00023015"/>
    </source>
</evidence>
<evidence type="ECO:0000259" key="4">
    <source>
        <dbReference type="PROSITE" id="PS01124"/>
    </source>
</evidence>
<dbReference type="SUPFAM" id="SSF46689">
    <property type="entry name" value="Homeodomain-like"/>
    <property type="match status" value="2"/>
</dbReference>
<dbReference type="GO" id="GO:0043565">
    <property type="term" value="F:sequence-specific DNA binding"/>
    <property type="evidence" value="ECO:0007669"/>
    <property type="project" value="InterPro"/>
</dbReference>
<evidence type="ECO:0000313" key="6">
    <source>
        <dbReference type="Proteomes" id="UP000199050"/>
    </source>
</evidence>
<dbReference type="Pfam" id="PF12833">
    <property type="entry name" value="HTH_18"/>
    <property type="match status" value="1"/>
</dbReference>
<protein>
    <submittedName>
        <fullName evidence="5">AraC-type DNA-binding protein</fullName>
    </submittedName>
</protein>
<name>A0A1G8FDQ5_9BACL</name>
<keyword evidence="1" id="KW-0805">Transcription regulation</keyword>
<reference evidence="6" key="1">
    <citation type="submission" date="2016-10" db="EMBL/GenBank/DDBJ databases">
        <authorList>
            <person name="Varghese N."/>
            <person name="Submissions S."/>
        </authorList>
    </citation>
    <scope>NUCLEOTIDE SEQUENCE [LARGE SCALE GENOMIC DNA]</scope>
    <source>
        <strain evidence="6">CGMCC 1.11012</strain>
    </source>
</reference>
<dbReference type="GO" id="GO:0003700">
    <property type="term" value="F:DNA-binding transcription factor activity"/>
    <property type="evidence" value="ECO:0007669"/>
    <property type="project" value="InterPro"/>
</dbReference>
<dbReference type="RefSeq" id="WP_167360568.1">
    <property type="nucleotide sequence ID" value="NZ_CBCSKY010000007.1"/>
</dbReference>
<organism evidence="5 6">
    <name type="scientific">Paenibacillus typhae</name>
    <dbReference type="NCBI Taxonomy" id="1174501"/>
    <lineage>
        <taxon>Bacteria</taxon>
        <taxon>Bacillati</taxon>
        <taxon>Bacillota</taxon>
        <taxon>Bacilli</taxon>
        <taxon>Bacillales</taxon>
        <taxon>Paenibacillaceae</taxon>
        <taxon>Paenibacillus</taxon>
    </lineage>
</organism>
<dbReference type="Gene3D" id="1.10.10.60">
    <property type="entry name" value="Homeodomain-like"/>
    <property type="match status" value="1"/>
</dbReference>
<gene>
    <name evidence="5" type="ORF">SAMN05216192_101210</name>
</gene>
<sequence length="239" mass="28111">MYKLPPYVVITFIVEGTGLQHLGYAERQAMPGDLFITRATEADLLEMEIHQQKSVLRYIYLDCGKDKAVPHLPMKWSVNQSYRKEFIQFFKATYSLYGKPFSYAEKRLLEVWKYFTDFLLSKPMKANLVEFENSGDPLYKPLHHIACQFKDSVPVHHISEQLHMSTRHFQRNFKNLTGKSYKQLLMETRIRHSCGLLSYSTISIEKIANLVGIHDMYHFYQLFHQYCGMTPGAFRKLSY</sequence>
<feature type="domain" description="HTH araC/xylS-type" evidence="4">
    <location>
        <begin position="139"/>
        <end position="237"/>
    </location>
</feature>
<evidence type="ECO:0000313" key="5">
    <source>
        <dbReference type="EMBL" id="SDH80129.1"/>
    </source>
</evidence>
<dbReference type="AlphaFoldDB" id="A0A1G8FDQ5"/>
<dbReference type="PROSITE" id="PS01124">
    <property type="entry name" value="HTH_ARAC_FAMILY_2"/>
    <property type="match status" value="1"/>
</dbReference>
<keyword evidence="2 5" id="KW-0238">DNA-binding</keyword>
<dbReference type="SMART" id="SM00342">
    <property type="entry name" value="HTH_ARAC"/>
    <property type="match status" value="1"/>
</dbReference>
<evidence type="ECO:0000256" key="3">
    <source>
        <dbReference type="ARBA" id="ARBA00023163"/>
    </source>
</evidence>
<dbReference type="InterPro" id="IPR018060">
    <property type="entry name" value="HTH_AraC"/>
</dbReference>
<dbReference type="PANTHER" id="PTHR43280">
    <property type="entry name" value="ARAC-FAMILY TRANSCRIPTIONAL REGULATOR"/>
    <property type="match status" value="1"/>
</dbReference>